<comment type="caution">
    <text evidence="9">The sequence shown here is derived from an EMBL/GenBank/DDBJ whole genome shotgun (WGS) entry which is preliminary data.</text>
</comment>
<dbReference type="EMBL" id="NPIA01000001">
    <property type="protein sequence ID" value="OZM58065.1"/>
    <property type="molecule type" value="Genomic_DNA"/>
</dbReference>
<feature type="transmembrane region" description="Helical" evidence="7">
    <location>
        <begin position="158"/>
        <end position="180"/>
    </location>
</feature>
<gene>
    <name evidence="9" type="ORF">CIB95_00355</name>
</gene>
<evidence type="ECO:0000259" key="8">
    <source>
        <dbReference type="PROSITE" id="PS50928"/>
    </source>
</evidence>
<dbReference type="PANTHER" id="PTHR30193:SF37">
    <property type="entry name" value="INNER MEMBRANE ABC TRANSPORTER PERMEASE PROTEIN YCJO"/>
    <property type="match status" value="1"/>
</dbReference>
<sequence>MKKLDYKGYYFIAPFFLVFAIFSIYPILLTFYYTFTRYEGYGEPVFIGLENYARILTDTYFLEAFINTWKIWGFNFALQLGIALLLAALFSDLRFKVKGLGFFRAIFYLPNLITISSVAILFSIMLDWQYGSINQFLMKLGIINDPINWLNSPFTAQVSVSLILTWMWFGYTFIVLMAGVSGISKEYYEAALIDGANRWQTFIYITLPLLKPIMLYVLITSLIGGLQLFDLPMLLTDGLGSPEGSLNTMVLYLYNQAFKYNNYGYAATIAYALFLITVVFSVIIFKSMYRDVKLSKKRGNM</sequence>
<evidence type="ECO:0000313" key="9">
    <source>
        <dbReference type="EMBL" id="OZM58065.1"/>
    </source>
</evidence>
<feature type="transmembrane region" description="Helical" evidence="7">
    <location>
        <begin position="201"/>
        <end position="229"/>
    </location>
</feature>
<keyword evidence="4 7" id="KW-0812">Transmembrane</keyword>
<dbReference type="InterPro" id="IPR000515">
    <property type="entry name" value="MetI-like"/>
</dbReference>
<dbReference type="SUPFAM" id="SSF161098">
    <property type="entry name" value="MetI-like"/>
    <property type="match status" value="1"/>
</dbReference>
<evidence type="ECO:0000256" key="6">
    <source>
        <dbReference type="ARBA" id="ARBA00023136"/>
    </source>
</evidence>
<evidence type="ECO:0000256" key="3">
    <source>
        <dbReference type="ARBA" id="ARBA00022475"/>
    </source>
</evidence>
<accession>A0A263BWH6</accession>
<protein>
    <submittedName>
        <fullName evidence="9">ABC transporter</fullName>
    </submittedName>
</protein>
<dbReference type="InterPro" id="IPR051393">
    <property type="entry name" value="ABC_transporter_permease"/>
</dbReference>
<dbReference type="Proteomes" id="UP000217083">
    <property type="component" value="Unassembled WGS sequence"/>
</dbReference>
<dbReference type="PANTHER" id="PTHR30193">
    <property type="entry name" value="ABC TRANSPORTER PERMEASE PROTEIN"/>
    <property type="match status" value="1"/>
</dbReference>
<dbReference type="RefSeq" id="WP_094920358.1">
    <property type="nucleotide sequence ID" value="NZ_NPIA01000001.1"/>
</dbReference>
<evidence type="ECO:0000313" key="10">
    <source>
        <dbReference type="Proteomes" id="UP000217083"/>
    </source>
</evidence>
<evidence type="ECO:0000256" key="4">
    <source>
        <dbReference type="ARBA" id="ARBA00022692"/>
    </source>
</evidence>
<proteinExistence type="inferred from homology"/>
<dbReference type="CDD" id="cd06261">
    <property type="entry name" value="TM_PBP2"/>
    <property type="match status" value="1"/>
</dbReference>
<evidence type="ECO:0000256" key="2">
    <source>
        <dbReference type="ARBA" id="ARBA00022448"/>
    </source>
</evidence>
<keyword evidence="10" id="KW-1185">Reference proteome</keyword>
<feature type="transmembrane region" description="Helical" evidence="7">
    <location>
        <begin position="71"/>
        <end position="90"/>
    </location>
</feature>
<evidence type="ECO:0000256" key="7">
    <source>
        <dbReference type="RuleBase" id="RU363032"/>
    </source>
</evidence>
<comment type="similarity">
    <text evidence="7">Belongs to the binding-protein-dependent transport system permease family.</text>
</comment>
<organism evidence="9 10">
    <name type="scientific">Lottiidibacillus patelloidae</name>
    <dbReference type="NCBI Taxonomy" id="2670334"/>
    <lineage>
        <taxon>Bacteria</taxon>
        <taxon>Bacillati</taxon>
        <taxon>Bacillota</taxon>
        <taxon>Bacilli</taxon>
        <taxon>Bacillales</taxon>
        <taxon>Bacillaceae</taxon>
        <taxon>Lottiidibacillus</taxon>
    </lineage>
</organism>
<keyword evidence="3" id="KW-1003">Cell membrane</keyword>
<name>A0A263BWH6_9BACI</name>
<reference evidence="10" key="1">
    <citation type="submission" date="2017-08" db="EMBL/GenBank/DDBJ databases">
        <authorList>
            <person name="Huang Z."/>
        </authorList>
    </citation>
    <scope>NUCLEOTIDE SEQUENCE [LARGE SCALE GENOMIC DNA]</scope>
    <source>
        <strain evidence="10">SA5d-4</strain>
    </source>
</reference>
<keyword evidence="5 7" id="KW-1133">Transmembrane helix</keyword>
<feature type="domain" description="ABC transmembrane type-1" evidence="8">
    <location>
        <begin position="65"/>
        <end position="284"/>
    </location>
</feature>
<keyword evidence="6 7" id="KW-0472">Membrane</keyword>
<evidence type="ECO:0000256" key="5">
    <source>
        <dbReference type="ARBA" id="ARBA00022989"/>
    </source>
</evidence>
<feature type="transmembrane region" description="Helical" evidence="7">
    <location>
        <begin position="102"/>
        <end position="126"/>
    </location>
</feature>
<comment type="subcellular location">
    <subcellularLocation>
        <location evidence="1 7">Cell membrane</location>
        <topology evidence="1 7">Multi-pass membrane protein</topology>
    </subcellularLocation>
</comment>
<dbReference type="PROSITE" id="PS50928">
    <property type="entry name" value="ABC_TM1"/>
    <property type="match status" value="1"/>
</dbReference>
<evidence type="ECO:0000256" key="1">
    <source>
        <dbReference type="ARBA" id="ARBA00004651"/>
    </source>
</evidence>
<dbReference type="AlphaFoldDB" id="A0A263BWH6"/>
<reference evidence="9 10" key="2">
    <citation type="submission" date="2017-09" db="EMBL/GenBank/DDBJ databases">
        <title>Bacillus patelloidae sp. nov., isolated from the intestinal tract of a marine limpet.</title>
        <authorList>
            <person name="Liu R."/>
            <person name="Dong C."/>
            <person name="Shao Z."/>
        </authorList>
    </citation>
    <scope>NUCLEOTIDE SEQUENCE [LARGE SCALE GENOMIC DNA]</scope>
    <source>
        <strain evidence="9 10">SA5d-4</strain>
    </source>
</reference>
<feature type="transmembrane region" description="Helical" evidence="7">
    <location>
        <begin position="12"/>
        <end position="35"/>
    </location>
</feature>
<dbReference type="Pfam" id="PF00528">
    <property type="entry name" value="BPD_transp_1"/>
    <property type="match status" value="1"/>
</dbReference>
<dbReference type="GO" id="GO:0055085">
    <property type="term" value="P:transmembrane transport"/>
    <property type="evidence" value="ECO:0007669"/>
    <property type="project" value="InterPro"/>
</dbReference>
<feature type="transmembrane region" description="Helical" evidence="7">
    <location>
        <begin position="263"/>
        <end position="285"/>
    </location>
</feature>
<keyword evidence="2 7" id="KW-0813">Transport</keyword>
<dbReference type="InterPro" id="IPR035906">
    <property type="entry name" value="MetI-like_sf"/>
</dbReference>
<dbReference type="Gene3D" id="1.10.3720.10">
    <property type="entry name" value="MetI-like"/>
    <property type="match status" value="1"/>
</dbReference>
<dbReference type="GO" id="GO:0005886">
    <property type="term" value="C:plasma membrane"/>
    <property type="evidence" value="ECO:0007669"/>
    <property type="project" value="UniProtKB-SubCell"/>
</dbReference>